<evidence type="ECO:0000259" key="2">
    <source>
        <dbReference type="PROSITE" id="PS50112"/>
    </source>
</evidence>
<reference evidence="3" key="1">
    <citation type="submission" date="2020-11" db="EMBL/GenBank/DDBJ databases">
        <title>Isolation and identification of active actinomycetes.</title>
        <authorList>
            <person name="Yu B."/>
        </authorList>
    </citation>
    <scope>NUCLEOTIDE SEQUENCE</scope>
    <source>
        <strain evidence="3">NEAU-YB345</strain>
    </source>
</reference>
<gene>
    <name evidence="3" type="ORF">I2501_29415</name>
    <name evidence="4" type="ORF">I2501_33605</name>
</gene>
<dbReference type="EMBL" id="JADPRT010000019">
    <property type="protein sequence ID" value="MBF9072963.1"/>
    <property type="molecule type" value="Genomic_DNA"/>
</dbReference>
<dbReference type="CDD" id="cd00130">
    <property type="entry name" value="PAS"/>
    <property type="match status" value="2"/>
</dbReference>
<dbReference type="Pfam" id="PF00989">
    <property type="entry name" value="PAS"/>
    <property type="match status" value="1"/>
</dbReference>
<feature type="domain" description="PAS" evidence="2">
    <location>
        <begin position="25"/>
        <end position="97"/>
    </location>
</feature>
<dbReference type="Gene3D" id="3.30.450.40">
    <property type="match status" value="1"/>
</dbReference>
<accession>A0A931FEU0</accession>
<keyword evidence="5" id="KW-1185">Reference proteome</keyword>
<organism evidence="3 5">
    <name type="scientific">Streptacidiphilus fuscans</name>
    <dbReference type="NCBI Taxonomy" id="2789292"/>
    <lineage>
        <taxon>Bacteria</taxon>
        <taxon>Bacillati</taxon>
        <taxon>Actinomycetota</taxon>
        <taxon>Actinomycetes</taxon>
        <taxon>Kitasatosporales</taxon>
        <taxon>Streptomycetaceae</taxon>
        <taxon>Streptacidiphilus</taxon>
    </lineage>
</organism>
<dbReference type="InterPro" id="IPR013767">
    <property type="entry name" value="PAS_fold"/>
</dbReference>
<feature type="region of interest" description="Disordered" evidence="1">
    <location>
        <begin position="1"/>
        <end position="22"/>
    </location>
</feature>
<dbReference type="InterPro" id="IPR003018">
    <property type="entry name" value="GAF"/>
</dbReference>
<sequence length="472" mass="49834">MDTSAGGGAPTVHTDDDERTHGRTDQQLLGALLEGMEVGLAALDADGVVTHWNREAARLLGWSAAEAVGRRGLEGWAVRPADAEEVRAGLQGAPDGVRVLHEFPLLTRDGRRTLVRAQVSSVRTSTGRTLCHYFAFSEACAQTEWERSLALAHSLLDEAQTGAVLVDADLRPATVGDAAARWLDCERSALLGRPLGEVLQEGVPELEAALQRTLSTGKSVSGVKLWVTLRSDPARRRCLRSEFVRLGSPLGEEPVPLGVVWLFEDVTLHEQAEQEASVLRFRTNQLRRAGLAAAECADGLDAAAGYLDFVLAGFADHALLDVLRGDALVRVAASPLGGLALGDGLTPTGLPARYGEVHPALRALERCGTVAVSDSGAPAFATLSAQLSAPPSAGAPAGLGLGGWAELRRWPEGTLHGLCTPLRSRGRSHGVLTFLRGPGRPRFDRADCDFAEDVAARVAAAVDLSGEPSHNG</sequence>
<dbReference type="GO" id="GO:0006355">
    <property type="term" value="P:regulation of DNA-templated transcription"/>
    <property type="evidence" value="ECO:0007669"/>
    <property type="project" value="InterPro"/>
</dbReference>
<dbReference type="SUPFAM" id="SSF55781">
    <property type="entry name" value="GAF domain-like"/>
    <property type="match status" value="1"/>
</dbReference>
<dbReference type="InterPro" id="IPR013656">
    <property type="entry name" value="PAS_4"/>
</dbReference>
<dbReference type="Gene3D" id="3.30.450.20">
    <property type="entry name" value="PAS domain"/>
    <property type="match status" value="2"/>
</dbReference>
<dbReference type="SMART" id="SM00091">
    <property type="entry name" value="PAS"/>
    <property type="match status" value="2"/>
</dbReference>
<dbReference type="PROSITE" id="PS50112">
    <property type="entry name" value="PAS"/>
    <property type="match status" value="1"/>
</dbReference>
<dbReference type="Proteomes" id="UP000657385">
    <property type="component" value="Unassembled WGS sequence"/>
</dbReference>
<dbReference type="SUPFAM" id="SSF55785">
    <property type="entry name" value="PYP-like sensor domain (PAS domain)"/>
    <property type="match status" value="2"/>
</dbReference>
<dbReference type="InterPro" id="IPR000014">
    <property type="entry name" value="PAS"/>
</dbReference>
<dbReference type="AlphaFoldDB" id="A0A931FEU0"/>
<comment type="caution">
    <text evidence="3">The sequence shown here is derived from an EMBL/GenBank/DDBJ whole genome shotgun (WGS) entry which is preliminary data.</text>
</comment>
<evidence type="ECO:0000313" key="4">
    <source>
        <dbReference type="EMBL" id="MBF9072963.1"/>
    </source>
</evidence>
<evidence type="ECO:0000313" key="3">
    <source>
        <dbReference type="EMBL" id="MBF9072152.1"/>
    </source>
</evidence>
<evidence type="ECO:0000313" key="5">
    <source>
        <dbReference type="Proteomes" id="UP000657385"/>
    </source>
</evidence>
<evidence type="ECO:0000256" key="1">
    <source>
        <dbReference type="SAM" id="MobiDB-lite"/>
    </source>
</evidence>
<dbReference type="NCBIfam" id="TIGR00229">
    <property type="entry name" value="sensory_box"/>
    <property type="match status" value="1"/>
</dbReference>
<protein>
    <submittedName>
        <fullName evidence="3">PAS domain-containing protein</fullName>
    </submittedName>
</protein>
<name>A0A931FEU0_9ACTN</name>
<dbReference type="EMBL" id="JADPRT010000015">
    <property type="protein sequence ID" value="MBF9072152.1"/>
    <property type="molecule type" value="Genomic_DNA"/>
</dbReference>
<dbReference type="InterPro" id="IPR035965">
    <property type="entry name" value="PAS-like_dom_sf"/>
</dbReference>
<dbReference type="InterPro" id="IPR029016">
    <property type="entry name" value="GAF-like_dom_sf"/>
</dbReference>
<dbReference type="Pfam" id="PF01590">
    <property type="entry name" value="GAF"/>
    <property type="match status" value="1"/>
</dbReference>
<feature type="compositionally biased region" description="Basic and acidic residues" evidence="1">
    <location>
        <begin position="13"/>
        <end position="22"/>
    </location>
</feature>
<dbReference type="Pfam" id="PF08448">
    <property type="entry name" value="PAS_4"/>
    <property type="match status" value="1"/>
</dbReference>
<proteinExistence type="predicted"/>